<protein>
    <recommendedName>
        <fullName evidence="1">STAS domain-containing protein</fullName>
    </recommendedName>
</protein>
<dbReference type="InterPro" id="IPR002645">
    <property type="entry name" value="STAS_dom"/>
</dbReference>
<dbReference type="InterPro" id="IPR058548">
    <property type="entry name" value="MlaB-like_STAS"/>
</dbReference>
<gene>
    <name evidence="2" type="ORF">MNBD_GAMMA10-1616</name>
</gene>
<dbReference type="Pfam" id="PF13466">
    <property type="entry name" value="STAS_2"/>
    <property type="match status" value="1"/>
</dbReference>
<dbReference type="EMBL" id="UOFJ01000618">
    <property type="protein sequence ID" value="VAW71717.1"/>
    <property type="molecule type" value="Genomic_DNA"/>
</dbReference>
<dbReference type="Gene3D" id="3.30.750.24">
    <property type="entry name" value="STAS domain"/>
    <property type="match status" value="1"/>
</dbReference>
<organism evidence="2">
    <name type="scientific">hydrothermal vent metagenome</name>
    <dbReference type="NCBI Taxonomy" id="652676"/>
    <lineage>
        <taxon>unclassified sequences</taxon>
        <taxon>metagenomes</taxon>
        <taxon>ecological metagenomes</taxon>
    </lineage>
</organism>
<feature type="domain" description="STAS" evidence="1">
    <location>
        <begin position="16"/>
        <end position="100"/>
    </location>
</feature>
<sequence>MAANACVKFLQDKAQVRLSGELNFESVADLLNNSQLSFENGDVEVDLSEISRFNSASLALLVEWLKMAQKKGVQIKYHSVPEQLMVIAQAYGIDHELPLS</sequence>
<evidence type="ECO:0000259" key="1">
    <source>
        <dbReference type="PROSITE" id="PS50801"/>
    </source>
</evidence>
<dbReference type="CDD" id="cd07043">
    <property type="entry name" value="STAS_anti-anti-sigma_factors"/>
    <property type="match status" value="1"/>
</dbReference>
<accession>A0A3B0Y855</accession>
<dbReference type="SUPFAM" id="SSF52091">
    <property type="entry name" value="SpoIIaa-like"/>
    <property type="match status" value="1"/>
</dbReference>
<dbReference type="AlphaFoldDB" id="A0A3B0Y855"/>
<dbReference type="InterPro" id="IPR052746">
    <property type="entry name" value="MlaB_ABC_Transporter"/>
</dbReference>
<dbReference type="PROSITE" id="PS50801">
    <property type="entry name" value="STAS"/>
    <property type="match status" value="1"/>
</dbReference>
<evidence type="ECO:0000313" key="2">
    <source>
        <dbReference type="EMBL" id="VAW71717.1"/>
    </source>
</evidence>
<proteinExistence type="predicted"/>
<reference evidence="2" key="1">
    <citation type="submission" date="2018-06" db="EMBL/GenBank/DDBJ databases">
        <authorList>
            <person name="Zhirakovskaya E."/>
        </authorList>
    </citation>
    <scope>NUCLEOTIDE SEQUENCE</scope>
</reference>
<dbReference type="InterPro" id="IPR036513">
    <property type="entry name" value="STAS_dom_sf"/>
</dbReference>
<dbReference type="PANTHER" id="PTHR35849">
    <property type="entry name" value="BLR2341 PROTEIN"/>
    <property type="match status" value="1"/>
</dbReference>
<dbReference type="PANTHER" id="PTHR35849:SF1">
    <property type="entry name" value="INTERMEMBRANE PHOSPHOLIPID TRANSPORT SYSTEM BINDING PROTEIN MLAB"/>
    <property type="match status" value="1"/>
</dbReference>
<name>A0A3B0Y855_9ZZZZ</name>